<feature type="domain" description="Retrovirus-related Pol polyprotein from transposon TNT 1-94-like beta-barrel" evidence="2">
    <location>
        <begin position="879"/>
        <end position="964"/>
    </location>
</feature>
<comment type="caution">
    <text evidence="3">The sequence shown here is derived from an EMBL/GenBank/DDBJ whole genome shotgun (WGS) entry which is preliminary data.</text>
</comment>
<dbReference type="InterPro" id="IPR054722">
    <property type="entry name" value="PolX-like_BBD"/>
</dbReference>
<dbReference type="Pfam" id="PF22936">
    <property type="entry name" value="Pol_BBD"/>
    <property type="match status" value="1"/>
</dbReference>
<evidence type="ECO:0000259" key="2">
    <source>
        <dbReference type="Pfam" id="PF22936"/>
    </source>
</evidence>
<dbReference type="AlphaFoldDB" id="A0AAE0KYZ7"/>
<accession>A0AAE0KYZ7</accession>
<sequence length="1088" mass="118900">MSSSVLRSVTKIVPCLRHRALALLLSDARDLEDIKKDEKFSEAANQLFHDFLSSVTTKTANAVVRTYSTDADGVAAWRQLIKMRRSTGSAYFVRQVKALLDDTKRFATLAPPLQGFLNAREILDRVEEYACTSKFLPGGEKFHVASLEAVFVAMVLNSLNPAYVFVRTLYSGNELPSFQKLDDAVCDHYDNVIATSAAAMETGAGIVEDRRKQDEQKRAAMLKKVPCPVCHMTGHSSKDCFVTHEDKREEYLKKNPERRDAIMKRVQDYQKHGKLPNRAAAVTETQKDPGVDASGEALYAICELDSVVTCFSDDMPQFISGYTAGDCIGSQSGISLHNYYAVLDGLTSSEGPFPVGGRDQPVGGGYRWRSDAPVNGHSTLRRPGKKSHPYQPNKHRFLLNKHKYFPVAPVYDSFVYIDIDTLCTVLPGRKLDPTQALWEAGREQHLGPGYQISPRQPWYTSDVQYVHSMFMSGSVEVLDRAVTVLESPHFPADGRVVSQEKMVCAKHLVAEQHSLLQRLLEKEPVMVRGSFEKLQSWVTLLSMVTRDTVQAIEGFWTLLGYGYEDEWDFDSSSDGSDDSDYSDYDSGGSSHRGDISSGRGDSTSETTPDAYVVYGVEQVAFQHAFSSHPLPEPVYALDGSGASFTTPERIAADHHAYACHTLSGLSCVPDLSDLSGSDDGDYASDTIPDLVDASDSEEEDGEYSRQPFEGVGGIPSDDWASGLFCHHHDDDSDCSIPALDSASNFDSGDDDYTSDAMPDLVDASDSDEEDDVHSWQPLEGVGGIPSDDWASGLFCPPRKHRLCAAGAEPGIEGCCSSDWYYDAPDLADGSDSDDEDACALRGGHPVCSPLALYVASTDDRADVFTRALPLAACAGRVAMLDSGASKHIFSSVGDFGDDFDATSSSTFSVVQAGTVSSEGIGTVTFAKLDVSTGRAVGLQLTGAHCIPGQPFNLVSVVALEDAGFSVDFGARQISSGGVTFSFSRVGNQHIIYEDQMSGTLDTYMACAAYHDDSDRDKTDWKFEQAEKHIEVRNMYIRELVKSKIVEAMYVASADNTADVFTKPLPLPAFLTHRERLGIMKLKDSDPED</sequence>
<feature type="compositionally biased region" description="Acidic residues" evidence="1">
    <location>
        <begin position="762"/>
        <end position="771"/>
    </location>
</feature>
<feature type="compositionally biased region" description="Acidic residues" evidence="1">
    <location>
        <begin position="692"/>
        <end position="701"/>
    </location>
</feature>
<dbReference type="EMBL" id="LGRX02013572">
    <property type="protein sequence ID" value="KAK3265936.1"/>
    <property type="molecule type" value="Genomic_DNA"/>
</dbReference>
<dbReference type="Proteomes" id="UP001190700">
    <property type="component" value="Unassembled WGS sequence"/>
</dbReference>
<organism evidence="3 4">
    <name type="scientific">Cymbomonas tetramitiformis</name>
    <dbReference type="NCBI Taxonomy" id="36881"/>
    <lineage>
        <taxon>Eukaryota</taxon>
        <taxon>Viridiplantae</taxon>
        <taxon>Chlorophyta</taxon>
        <taxon>Pyramimonadophyceae</taxon>
        <taxon>Pyramimonadales</taxon>
        <taxon>Pyramimonadaceae</taxon>
        <taxon>Cymbomonas</taxon>
    </lineage>
</organism>
<protein>
    <recommendedName>
        <fullName evidence="2">Retrovirus-related Pol polyprotein from transposon TNT 1-94-like beta-barrel domain-containing protein</fullName>
    </recommendedName>
</protein>
<feature type="region of interest" description="Disordered" evidence="1">
    <location>
        <begin position="365"/>
        <end position="392"/>
    </location>
</feature>
<evidence type="ECO:0000313" key="4">
    <source>
        <dbReference type="Proteomes" id="UP001190700"/>
    </source>
</evidence>
<keyword evidence="4" id="KW-1185">Reference proteome</keyword>
<name>A0AAE0KYZ7_9CHLO</name>
<reference evidence="3 4" key="1">
    <citation type="journal article" date="2015" name="Genome Biol. Evol.">
        <title>Comparative Genomics of a Bacterivorous Green Alga Reveals Evolutionary Causalities and Consequences of Phago-Mixotrophic Mode of Nutrition.</title>
        <authorList>
            <person name="Burns J.A."/>
            <person name="Paasch A."/>
            <person name="Narechania A."/>
            <person name="Kim E."/>
        </authorList>
    </citation>
    <scope>NUCLEOTIDE SEQUENCE [LARGE SCALE GENOMIC DNA]</scope>
    <source>
        <strain evidence="3 4">PLY_AMNH</strain>
    </source>
</reference>
<proteinExistence type="predicted"/>
<gene>
    <name evidence="3" type="ORF">CYMTET_25412</name>
</gene>
<evidence type="ECO:0000256" key="1">
    <source>
        <dbReference type="SAM" id="MobiDB-lite"/>
    </source>
</evidence>
<feature type="region of interest" description="Disordered" evidence="1">
    <location>
        <begin position="677"/>
        <end position="712"/>
    </location>
</feature>
<feature type="region of interest" description="Disordered" evidence="1">
    <location>
        <begin position="745"/>
        <end position="773"/>
    </location>
</feature>
<feature type="region of interest" description="Disordered" evidence="1">
    <location>
        <begin position="572"/>
        <end position="606"/>
    </location>
</feature>
<feature type="compositionally biased region" description="Acidic residues" evidence="1">
    <location>
        <begin position="572"/>
        <end position="583"/>
    </location>
</feature>
<feature type="compositionally biased region" description="Basic residues" evidence="1">
    <location>
        <begin position="379"/>
        <end position="392"/>
    </location>
</feature>
<evidence type="ECO:0000313" key="3">
    <source>
        <dbReference type="EMBL" id="KAK3265936.1"/>
    </source>
</evidence>